<dbReference type="RefSeq" id="WP_343950034.1">
    <property type="nucleotide sequence ID" value="NZ_BAAAHQ010000011.1"/>
</dbReference>
<dbReference type="Pfam" id="PF13480">
    <property type="entry name" value="Acetyltransf_6"/>
    <property type="match status" value="1"/>
</dbReference>
<sequence>MKASLAGKDWQALAVTEPGHWVGLGAEWDELYRRCATATPFQTHAWLTSWWQHYGRGHELLVILVRRDGRLLAGLPLLRGRRFGCRVLSPIGGALSDFTDILLDDDQREEAGQAAIRALLDQPDWDVMDFPETRPGSAVGYLGGLWPRQSRFLPASTCLAMAALPIEEQLARIGGRSAGKLRRSLRKVDELGVEITDVPPERVESAVDGLLRLHAQQWTGRGINKEHLRPRFRNHLAQAACLMVAGGQASVTEFRADGRLVAANLCLVGRDFCGGYLYGADPALRSRIDTFALVLRHSLREAHERGLPTLSMLRGSEPHKARWGAHPVASHRLVLGRNQRALFYTALVEGRASAAAVAKDHWPGLARILRPGS</sequence>
<evidence type="ECO:0000313" key="3">
    <source>
        <dbReference type="Proteomes" id="UP001501578"/>
    </source>
</evidence>
<keyword evidence="3" id="KW-1185">Reference proteome</keyword>
<dbReference type="SUPFAM" id="SSF55729">
    <property type="entry name" value="Acyl-CoA N-acyltransferases (Nat)"/>
    <property type="match status" value="1"/>
</dbReference>
<evidence type="ECO:0000313" key="2">
    <source>
        <dbReference type="EMBL" id="GAA0924700.1"/>
    </source>
</evidence>
<dbReference type="Gene3D" id="3.40.630.30">
    <property type="match status" value="1"/>
</dbReference>
<dbReference type="InterPro" id="IPR016181">
    <property type="entry name" value="Acyl_CoA_acyltransferase"/>
</dbReference>
<dbReference type="InterPro" id="IPR038740">
    <property type="entry name" value="BioF2-like_GNAT_dom"/>
</dbReference>
<feature type="domain" description="BioF2-like acetyltransferase" evidence="1">
    <location>
        <begin position="180"/>
        <end position="320"/>
    </location>
</feature>
<dbReference type="EMBL" id="BAAAHQ010000011">
    <property type="protein sequence ID" value="GAA0924700.1"/>
    <property type="molecule type" value="Genomic_DNA"/>
</dbReference>
<dbReference type="Proteomes" id="UP001501578">
    <property type="component" value="Unassembled WGS sequence"/>
</dbReference>
<organism evidence="2 3">
    <name type="scientific">Nonomuraea longicatena</name>
    <dbReference type="NCBI Taxonomy" id="83682"/>
    <lineage>
        <taxon>Bacteria</taxon>
        <taxon>Bacillati</taxon>
        <taxon>Actinomycetota</taxon>
        <taxon>Actinomycetes</taxon>
        <taxon>Streptosporangiales</taxon>
        <taxon>Streptosporangiaceae</taxon>
        <taxon>Nonomuraea</taxon>
    </lineage>
</organism>
<gene>
    <name evidence="2" type="ORF">GCM10009560_25630</name>
</gene>
<reference evidence="3" key="1">
    <citation type="journal article" date="2019" name="Int. J. Syst. Evol. Microbiol.">
        <title>The Global Catalogue of Microorganisms (GCM) 10K type strain sequencing project: providing services to taxonomists for standard genome sequencing and annotation.</title>
        <authorList>
            <consortium name="The Broad Institute Genomics Platform"/>
            <consortium name="The Broad Institute Genome Sequencing Center for Infectious Disease"/>
            <person name="Wu L."/>
            <person name="Ma J."/>
        </authorList>
    </citation>
    <scope>NUCLEOTIDE SEQUENCE [LARGE SCALE GENOMIC DNA]</scope>
    <source>
        <strain evidence="3">JCM 11136</strain>
    </source>
</reference>
<protein>
    <submittedName>
        <fullName evidence="2">GNAT family N-acetyltransferase</fullName>
    </submittedName>
</protein>
<name>A0ABP3ZRW7_9ACTN</name>
<accession>A0ABP3ZRW7</accession>
<comment type="caution">
    <text evidence="2">The sequence shown here is derived from an EMBL/GenBank/DDBJ whole genome shotgun (WGS) entry which is preliminary data.</text>
</comment>
<evidence type="ECO:0000259" key="1">
    <source>
        <dbReference type="Pfam" id="PF13480"/>
    </source>
</evidence>
<proteinExistence type="predicted"/>